<name>A0ABU5N162_9BACT</name>
<keyword evidence="2" id="KW-1185">Reference proteome</keyword>
<dbReference type="Gene3D" id="3.20.20.80">
    <property type="entry name" value="Glycosidases"/>
    <property type="match status" value="1"/>
</dbReference>
<accession>A0ABU5N162</accession>
<dbReference type="RefSeq" id="WP_322609964.1">
    <property type="nucleotide sequence ID" value="NZ_JARVCO010000012.1"/>
</dbReference>
<proteinExistence type="predicted"/>
<evidence type="ECO:0008006" key="3">
    <source>
        <dbReference type="Google" id="ProtNLM"/>
    </source>
</evidence>
<dbReference type="InterPro" id="IPR017853">
    <property type="entry name" value="GH"/>
</dbReference>
<reference evidence="1 2" key="1">
    <citation type="journal article" date="2024" name="Appl. Environ. Microbiol.">
        <title>Pontiella agarivorans sp. nov., a novel marine anaerobic bacterium capable of degrading macroalgal polysaccharides and fixing nitrogen.</title>
        <authorList>
            <person name="Liu N."/>
            <person name="Kivenson V."/>
            <person name="Peng X."/>
            <person name="Cui Z."/>
            <person name="Lankiewicz T.S."/>
            <person name="Gosselin K.M."/>
            <person name="English C.J."/>
            <person name="Blair E.M."/>
            <person name="O'Malley M.A."/>
            <person name="Valentine D.L."/>
        </authorList>
    </citation>
    <scope>NUCLEOTIDE SEQUENCE [LARGE SCALE GENOMIC DNA]</scope>
    <source>
        <strain evidence="1 2">NLcol2</strain>
    </source>
</reference>
<evidence type="ECO:0000313" key="1">
    <source>
        <dbReference type="EMBL" id="MDZ8120189.1"/>
    </source>
</evidence>
<sequence>MDLFLIDGIAPFFRGFDQEVINWSKAPFAHLEKGDGLNVKRLEQIRCDFRTFCEKAADAGYNAITLDDLAHLCIFDFYEPELIHKLFEYRLFFSELFEIADENGLTPYITTDLLFYNRAIEKHIGTKDEDVRRFAADACRQLFTDFPGIGGLIVRIGEADGLDVEGDFHSRLVLKTPLQARRMIEALIPVFEEFDRLLIFRTWSVGVGKVGDIIWNPDTFDAVFQGLEHEHFIISMKYGPSDFFRYLPLSRLFFRGGHRKLVEFQARREYEGFGEYPSFIGWDYENIRDKLIGQNMAGISVWSQTGGWSGFRRLTYLDDNAVWNEINAFVTVRLFRDQTRTTDQVIQEYYRRNYPDPHWRPLQELLKLSDEVIKELLYTEDFASRNIYFRRLRVPPLVNVYWRHIVANHFMRKFMRCYVSDGRRAVKQGFGALKKIKRMKELALRLGLPAEDLQFQYDTFSIIAAVREYYFLDFTDELVERLQKMKAEYEMKYEEPRYVLMLDTSKFKLRRAHLHLMLKTMFRGEHGYRLFDRIVMLNVLSVMYPLLKRFSRKAVPEFASESAMGIDSIFK</sequence>
<gene>
    <name evidence="1" type="ORF">P9H32_16275</name>
</gene>
<comment type="caution">
    <text evidence="1">The sequence shown here is derived from an EMBL/GenBank/DDBJ whole genome shotgun (WGS) entry which is preliminary data.</text>
</comment>
<organism evidence="1 2">
    <name type="scientific">Pontiella agarivorans</name>
    <dbReference type="NCBI Taxonomy" id="3038953"/>
    <lineage>
        <taxon>Bacteria</taxon>
        <taxon>Pseudomonadati</taxon>
        <taxon>Kiritimatiellota</taxon>
        <taxon>Kiritimatiellia</taxon>
        <taxon>Kiritimatiellales</taxon>
        <taxon>Pontiellaceae</taxon>
        <taxon>Pontiella</taxon>
    </lineage>
</organism>
<dbReference type="EMBL" id="JARVCO010000012">
    <property type="protein sequence ID" value="MDZ8120189.1"/>
    <property type="molecule type" value="Genomic_DNA"/>
</dbReference>
<dbReference type="SUPFAM" id="SSF51445">
    <property type="entry name" value="(Trans)glycosidases"/>
    <property type="match status" value="1"/>
</dbReference>
<evidence type="ECO:0000313" key="2">
    <source>
        <dbReference type="Proteomes" id="UP001290861"/>
    </source>
</evidence>
<dbReference type="Proteomes" id="UP001290861">
    <property type="component" value="Unassembled WGS sequence"/>
</dbReference>
<protein>
    <recommendedName>
        <fullName evidence="3">Glycosyl hydrolase family 67</fullName>
    </recommendedName>
</protein>